<keyword evidence="5" id="KW-0677">Repeat</keyword>
<dbReference type="GO" id="GO:0005886">
    <property type="term" value="C:plasma membrane"/>
    <property type="evidence" value="ECO:0007669"/>
    <property type="project" value="UniProtKB-ARBA"/>
</dbReference>
<comment type="subcellular location">
    <subcellularLocation>
        <location evidence="1">Membrane</location>
        <topology evidence="1">Single-pass type I membrane protein</topology>
    </subcellularLocation>
</comment>
<evidence type="ECO:0000256" key="1">
    <source>
        <dbReference type="ARBA" id="ARBA00004479"/>
    </source>
</evidence>
<evidence type="ECO:0000256" key="4">
    <source>
        <dbReference type="ARBA" id="ARBA00022729"/>
    </source>
</evidence>
<feature type="compositionally biased region" description="Acidic residues" evidence="11">
    <location>
        <begin position="780"/>
        <end position="795"/>
    </location>
</feature>
<dbReference type="InterPro" id="IPR013783">
    <property type="entry name" value="Ig-like_fold"/>
</dbReference>
<dbReference type="SMART" id="SM00060">
    <property type="entry name" value="FN3"/>
    <property type="match status" value="3"/>
</dbReference>
<feature type="domain" description="Fibronectin type-III" evidence="14">
    <location>
        <begin position="312"/>
        <end position="407"/>
    </location>
</feature>
<evidence type="ECO:0000256" key="12">
    <source>
        <dbReference type="SAM" id="Phobius"/>
    </source>
</evidence>
<feature type="compositionally biased region" description="Low complexity" evidence="11">
    <location>
        <begin position="922"/>
        <end position="936"/>
    </location>
</feature>
<comment type="caution">
    <text evidence="15">The sequence shown here is derived from an EMBL/GenBank/DDBJ whole genome shotgun (WGS) entry which is preliminary data.</text>
</comment>
<feature type="signal peptide" evidence="13">
    <location>
        <begin position="1"/>
        <end position="20"/>
    </location>
</feature>
<dbReference type="PANTHER" id="PTHR48423:SF1">
    <property type="entry name" value="INTERLEUKIN-27 RECEPTOR SUBUNIT ALPHA"/>
    <property type="match status" value="1"/>
</dbReference>
<name>A0A9D3TGG5_MEGAT</name>
<dbReference type="InterPro" id="IPR052672">
    <property type="entry name" value="Type1_Cytokine_Rcpt_Type2"/>
</dbReference>
<dbReference type="PANTHER" id="PTHR48423">
    <property type="entry name" value="INTERLEUKIN-27 RECEPTOR SUBUNIT ALPHA"/>
    <property type="match status" value="1"/>
</dbReference>
<evidence type="ECO:0000256" key="10">
    <source>
        <dbReference type="ARBA" id="ARBA00023319"/>
    </source>
</evidence>
<proteinExistence type="inferred from homology"/>
<evidence type="ECO:0000256" key="13">
    <source>
        <dbReference type="SAM" id="SignalP"/>
    </source>
</evidence>
<dbReference type="Pfam" id="PF21177">
    <property type="entry name" value="LIF-R_Ig-like"/>
    <property type="match status" value="1"/>
</dbReference>
<evidence type="ECO:0000256" key="3">
    <source>
        <dbReference type="ARBA" id="ARBA00022692"/>
    </source>
</evidence>
<evidence type="ECO:0000256" key="6">
    <source>
        <dbReference type="ARBA" id="ARBA00022989"/>
    </source>
</evidence>
<keyword evidence="8" id="KW-0675">Receptor</keyword>
<protein>
    <recommendedName>
        <fullName evidence="14">Fibronectin type-III domain-containing protein</fullName>
    </recommendedName>
</protein>
<keyword evidence="4 13" id="KW-0732">Signal</keyword>
<gene>
    <name evidence="15" type="ORF">MATL_G00067500</name>
</gene>
<dbReference type="CDD" id="cd00063">
    <property type="entry name" value="FN3"/>
    <property type="match status" value="3"/>
</dbReference>
<dbReference type="SUPFAM" id="SSF48726">
    <property type="entry name" value="Immunoglobulin"/>
    <property type="match status" value="1"/>
</dbReference>
<dbReference type="EMBL" id="JAFDVH010000004">
    <property type="protein sequence ID" value="KAG7481572.1"/>
    <property type="molecule type" value="Genomic_DNA"/>
</dbReference>
<feature type="region of interest" description="Disordered" evidence="11">
    <location>
        <begin position="771"/>
        <end position="954"/>
    </location>
</feature>
<dbReference type="Pfam" id="PF00041">
    <property type="entry name" value="fn3"/>
    <property type="match status" value="1"/>
</dbReference>
<dbReference type="Pfam" id="PF25552">
    <property type="entry name" value="LIFR_D4"/>
    <property type="match status" value="1"/>
</dbReference>
<keyword evidence="7 12" id="KW-0472">Membrane</keyword>
<feature type="transmembrane region" description="Helical" evidence="12">
    <location>
        <begin position="696"/>
        <end position="720"/>
    </location>
</feature>
<dbReference type="Pfam" id="PF17971">
    <property type="entry name" value="LIFR_D2"/>
    <property type="match status" value="1"/>
</dbReference>
<keyword evidence="16" id="KW-1185">Reference proteome</keyword>
<evidence type="ECO:0000259" key="14">
    <source>
        <dbReference type="PROSITE" id="PS50853"/>
    </source>
</evidence>
<feature type="compositionally biased region" description="Polar residues" evidence="11">
    <location>
        <begin position="840"/>
        <end position="860"/>
    </location>
</feature>
<evidence type="ECO:0000256" key="11">
    <source>
        <dbReference type="SAM" id="MobiDB-lite"/>
    </source>
</evidence>
<evidence type="ECO:0000313" key="16">
    <source>
        <dbReference type="Proteomes" id="UP001046870"/>
    </source>
</evidence>
<sequence>MDRLLLWALLLISMVGDSQCQSGVELPKPQGVSVEADFGSQMLSITWERDMSSPVLSYDVEVLRTELMETVYNGTIEVRPDPTAKVHRWNWTSPIPLECTSHSVRVRSRHQQQTSEWSPLQTVLGMDIPENTEARMFPQDKVVPVGSELTFCCIVEEKKSFRSIWYKNKPMNHTRLSRRSYASTKTNQPPSISSGTNVICFNDDSLTVGAVVFVGYPPDDRDLVCETRDLESVECQWNKGQDTSLRGPRRTIYTLNGSNCTDANQKKPKYQCRLNFTLDKGERNWTLEAKNPLGTIQVTDTADLNLRVRPHAPLDVAKLEVHARNASLHWSWGQGGYKALPLLCQVQLVSSGHIVTRNYSGPGLSQAVVEGLQPDEVYVVQVRCGSQQNFWKWGDWSSDYSFRTEEDRPDALNIWIRLDTNQSGYVMWKPLSKRESHGQIKSYEVTLWSPGEEGTKIHSLSQDQHSAPFHLEGNDTEQVIVVRARNSAGESPPASITIPRFSADEVHASYEVLGRDGGFDLFWSADANSSCGYVVDWCPTGSGQNCSLDWVKVPATNTSTRIQSKFVPGVRYTFSIYACTSGAPELLERREGYVKELAPLQQVSGLKAQQIGSAVLLSWNGIPLESQGGFIRGYVIYVSNSSHLIPIANITDPNARNHTVTHLSPSTYKFTVKAYTSAGQDGGNTISIKLDPLTDWLIVEILAALGVMTCFLLIITVICYKKRKWVKKTFCPEIPEPKLPEEWLTTQGTFGGRTLDVVPCPHNPVHIVERVSDKPGLEVTPEDDEEQASLEDDGPVDTYSSGPVALRYYNLVVGDGSQGPPSTDTSSSSSTSSMGSTRTEVTYTGVQTCGSSSEAPSQQEVPAGGGYRPQVDPASASTPAPAPGPAEPVGHQADPTDLPLLGTFGGYQPQCSWRMDSPEAGSLNSSLGSPTSVSSSQFLLPDPASEEGADRAHSTTWFHSLLSGKP</sequence>
<dbReference type="InterPro" id="IPR048497">
    <property type="entry name" value="LIF-R-like_Ig-like"/>
</dbReference>
<feature type="compositionally biased region" description="Low complexity" evidence="11">
    <location>
        <begin position="822"/>
        <end position="839"/>
    </location>
</feature>
<reference evidence="15" key="1">
    <citation type="submission" date="2021-01" db="EMBL/GenBank/DDBJ databases">
        <authorList>
            <person name="Zahm M."/>
            <person name="Roques C."/>
            <person name="Cabau C."/>
            <person name="Klopp C."/>
            <person name="Donnadieu C."/>
            <person name="Jouanno E."/>
            <person name="Lampietro C."/>
            <person name="Louis A."/>
            <person name="Herpin A."/>
            <person name="Echchiki A."/>
            <person name="Berthelot C."/>
            <person name="Parey E."/>
            <person name="Roest-Crollius H."/>
            <person name="Braasch I."/>
            <person name="Postlethwait J."/>
            <person name="Bobe J."/>
            <person name="Montfort J."/>
            <person name="Bouchez O."/>
            <person name="Begum T."/>
            <person name="Mejri S."/>
            <person name="Adams A."/>
            <person name="Chen W.-J."/>
            <person name="Guiguen Y."/>
        </authorList>
    </citation>
    <scope>NUCLEOTIDE SEQUENCE</scope>
    <source>
        <strain evidence="15">YG-15Mar2019-1</strain>
        <tissue evidence="15">Brain</tissue>
    </source>
</reference>
<evidence type="ECO:0000256" key="9">
    <source>
        <dbReference type="ARBA" id="ARBA00023180"/>
    </source>
</evidence>
<dbReference type="AlphaFoldDB" id="A0A9D3TGG5"/>
<keyword evidence="6 12" id="KW-1133">Transmembrane helix</keyword>
<evidence type="ECO:0000256" key="7">
    <source>
        <dbReference type="ARBA" id="ARBA00023136"/>
    </source>
</evidence>
<evidence type="ECO:0000256" key="2">
    <source>
        <dbReference type="ARBA" id="ARBA00008921"/>
    </source>
</evidence>
<evidence type="ECO:0000256" key="8">
    <source>
        <dbReference type="ARBA" id="ARBA00023170"/>
    </source>
</evidence>
<dbReference type="Proteomes" id="UP001046870">
    <property type="component" value="Chromosome 4"/>
</dbReference>
<comment type="similarity">
    <text evidence="2">Belongs to the type I cytokine receptor family. Type 2 subfamily.</text>
</comment>
<dbReference type="InterPro" id="IPR036116">
    <property type="entry name" value="FN3_sf"/>
</dbReference>
<evidence type="ECO:0000313" key="15">
    <source>
        <dbReference type="EMBL" id="KAG7481572.1"/>
    </source>
</evidence>
<keyword evidence="10" id="KW-0393">Immunoglobulin domain</keyword>
<feature type="chain" id="PRO_5039477644" description="Fibronectin type-III domain-containing protein" evidence="13">
    <location>
        <begin position="21"/>
        <end position="966"/>
    </location>
</feature>
<dbReference type="InterPro" id="IPR036179">
    <property type="entry name" value="Ig-like_dom_sf"/>
</dbReference>
<keyword evidence="9" id="KW-0325">Glycoprotein</keyword>
<feature type="domain" description="Fibronectin type-III" evidence="14">
    <location>
        <begin position="599"/>
        <end position="695"/>
    </location>
</feature>
<dbReference type="PROSITE" id="PS50853">
    <property type="entry name" value="FN3"/>
    <property type="match status" value="3"/>
</dbReference>
<dbReference type="InterPro" id="IPR003961">
    <property type="entry name" value="FN3_dom"/>
</dbReference>
<dbReference type="SUPFAM" id="SSF49265">
    <property type="entry name" value="Fibronectin type III"/>
    <property type="match status" value="3"/>
</dbReference>
<dbReference type="InterPro" id="IPR040817">
    <property type="entry name" value="LIFR_D2"/>
</dbReference>
<keyword evidence="3 12" id="KW-0812">Transmembrane</keyword>
<dbReference type="Gene3D" id="2.60.40.10">
    <property type="entry name" value="Immunoglobulins"/>
    <property type="match status" value="7"/>
</dbReference>
<accession>A0A9D3TGG5</accession>
<dbReference type="OrthoDB" id="6382334at2759"/>
<evidence type="ECO:0000256" key="5">
    <source>
        <dbReference type="ARBA" id="ARBA00022737"/>
    </source>
</evidence>
<feature type="domain" description="Fibronectin type-III" evidence="14">
    <location>
        <begin position="408"/>
        <end position="505"/>
    </location>
</feature>
<organism evidence="15 16">
    <name type="scientific">Megalops atlanticus</name>
    <name type="common">Tarpon</name>
    <name type="synonym">Clupea gigantea</name>
    <dbReference type="NCBI Taxonomy" id="7932"/>
    <lineage>
        <taxon>Eukaryota</taxon>
        <taxon>Metazoa</taxon>
        <taxon>Chordata</taxon>
        <taxon>Craniata</taxon>
        <taxon>Vertebrata</taxon>
        <taxon>Euteleostomi</taxon>
        <taxon>Actinopterygii</taxon>
        <taxon>Neopterygii</taxon>
        <taxon>Teleostei</taxon>
        <taxon>Elopiformes</taxon>
        <taxon>Megalopidae</taxon>
        <taxon>Megalops</taxon>
    </lineage>
</organism>